<keyword evidence="1" id="KW-0472">Membrane</keyword>
<dbReference type="AlphaFoldDB" id="A0A9W7FWQ7"/>
<evidence type="ECO:0000313" key="3">
    <source>
        <dbReference type="Proteomes" id="UP001165082"/>
    </source>
</evidence>
<dbReference type="OrthoDB" id="189231at2759"/>
<evidence type="ECO:0000313" key="2">
    <source>
        <dbReference type="EMBL" id="GMI20381.1"/>
    </source>
</evidence>
<gene>
    <name evidence="2" type="ORF">TrRE_jg6716</name>
</gene>
<name>A0A9W7FWQ7_9STRA</name>
<dbReference type="EMBL" id="BRXZ01008043">
    <property type="protein sequence ID" value="GMI20381.1"/>
    <property type="molecule type" value="Genomic_DNA"/>
</dbReference>
<keyword evidence="1" id="KW-0812">Transmembrane</keyword>
<dbReference type="Proteomes" id="UP001165082">
    <property type="component" value="Unassembled WGS sequence"/>
</dbReference>
<feature type="transmembrane region" description="Helical" evidence="1">
    <location>
        <begin position="148"/>
        <end position="172"/>
    </location>
</feature>
<keyword evidence="3" id="KW-1185">Reference proteome</keyword>
<feature type="transmembrane region" description="Helical" evidence="1">
    <location>
        <begin position="84"/>
        <end position="106"/>
    </location>
</feature>
<keyword evidence="1" id="KW-1133">Transmembrane helix</keyword>
<organism evidence="2 3">
    <name type="scientific">Triparma retinervis</name>
    <dbReference type="NCBI Taxonomy" id="2557542"/>
    <lineage>
        <taxon>Eukaryota</taxon>
        <taxon>Sar</taxon>
        <taxon>Stramenopiles</taxon>
        <taxon>Ochrophyta</taxon>
        <taxon>Bolidophyceae</taxon>
        <taxon>Parmales</taxon>
        <taxon>Triparmaceae</taxon>
        <taxon>Triparma</taxon>
    </lineage>
</organism>
<reference evidence="2" key="1">
    <citation type="submission" date="2022-07" db="EMBL/GenBank/DDBJ databases">
        <title>Genome analysis of Parmales, a sister group of diatoms, reveals the evolutionary specialization of diatoms from phago-mixotrophs to photoautotrophs.</title>
        <authorList>
            <person name="Ban H."/>
            <person name="Sato S."/>
            <person name="Yoshikawa S."/>
            <person name="Kazumasa Y."/>
            <person name="Nakamura Y."/>
            <person name="Ichinomiya M."/>
            <person name="Saitoh K."/>
            <person name="Sato N."/>
            <person name="Blanc-Mathieu R."/>
            <person name="Endo H."/>
            <person name="Kuwata A."/>
            <person name="Ogata H."/>
        </authorList>
    </citation>
    <scope>NUCLEOTIDE SEQUENCE</scope>
</reference>
<evidence type="ECO:0000256" key="1">
    <source>
        <dbReference type="SAM" id="Phobius"/>
    </source>
</evidence>
<sequence length="407" mass="45553">MEWEKLGDKAKKFQNEHVKRASLALLGTLRQFHGDVSTPAELVAVGILDSVVAAGVSMCVYVVLKWVLFFLVGDVLFRIVRLVIQIFFTLLRASQFVAPAYVGLVVMRSTEKAMIDDKTNDATLKVQTWAHKFLSLPQPNRKISPQDAVTLGSLVMSFFILSPFIKFLALFFPFKTFSQCALGIFIYHPYFTVLPKVFKIVKTKPMFITLSVLFELDVEHIQNVYDNIYAMQEKEVVRPLVRFRSPFSVVNKLQRSGESEEWIGVNTKDATETKNVSLRIRGVTVDWDESEEIVLAVRQLPNGGRAVDEKIETLVFSTRIACTKGVAVCDVDIDVPVLAKLDVTLALEVRGKLTFGSDPVLSIIKIDVRDMFVGTGITKASDLELKGGNDKATVVLDVCCKGEIRYM</sequence>
<protein>
    <submittedName>
        <fullName evidence="2">Uncharacterized protein</fullName>
    </submittedName>
</protein>
<proteinExistence type="predicted"/>
<comment type="caution">
    <text evidence="2">The sequence shown here is derived from an EMBL/GenBank/DDBJ whole genome shotgun (WGS) entry which is preliminary data.</text>
</comment>
<feature type="transmembrane region" description="Helical" evidence="1">
    <location>
        <begin position="42"/>
        <end position="64"/>
    </location>
</feature>
<accession>A0A9W7FWQ7</accession>